<reference evidence="2 3" key="1">
    <citation type="journal article" date="2023" name="IMA Fungus">
        <title>Comparative genomic study of the Penicillium genus elucidates a diverse pangenome and 15 lateral gene transfer events.</title>
        <authorList>
            <person name="Petersen C."/>
            <person name="Sorensen T."/>
            <person name="Nielsen M.R."/>
            <person name="Sondergaard T.E."/>
            <person name="Sorensen J.L."/>
            <person name="Fitzpatrick D.A."/>
            <person name="Frisvad J.C."/>
            <person name="Nielsen K.L."/>
        </authorList>
    </citation>
    <scope>NUCLEOTIDE SEQUENCE [LARGE SCALE GENOMIC DNA]</scope>
    <source>
        <strain evidence="2 3">IBT 3361</strain>
    </source>
</reference>
<dbReference type="Proteomes" id="UP001220256">
    <property type="component" value="Unassembled WGS sequence"/>
</dbReference>
<evidence type="ECO:0008006" key="4">
    <source>
        <dbReference type="Google" id="ProtNLM"/>
    </source>
</evidence>
<dbReference type="EMBL" id="JAPVEB010000010">
    <property type="protein sequence ID" value="KAJ5256070.1"/>
    <property type="molecule type" value="Genomic_DNA"/>
</dbReference>
<organism evidence="2 3">
    <name type="scientific">Penicillium chrysogenum</name>
    <name type="common">Penicillium notatum</name>
    <dbReference type="NCBI Taxonomy" id="5076"/>
    <lineage>
        <taxon>Eukaryota</taxon>
        <taxon>Fungi</taxon>
        <taxon>Dikarya</taxon>
        <taxon>Ascomycota</taxon>
        <taxon>Pezizomycotina</taxon>
        <taxon>Eurotiomycetes</taxon>
        <taxon>Eurotiomycetidae</taxon>
        <taxon>Eurotiales</taxon>
        <taxon>Aspergillaceae</taxon>
        <taxon>Penicillium</taxon>
        <taxon>Penicillium chrysogenum species complex</taxon>
    </lineage>
</organism>
<accession>A0ABQ8W5W5</accession>
<sequence length="290" mass="33596">MPVTRSQSQNLTNQRSISAQGNTEVSSRSVEQEQAARGAFIEWLILDYSSNSILKQTNWKSILKDIHRIDGCRQVAFACPVENPQRLWIIIHWRSRTPRNEFRQSDMMTEPMKKVIFSPDSDGPCHEGSYNNEALSIYQVENTVGTFIIDCFSVSSLPSMVYEIWTVYFPIEDVVAISDSRPLYDYPKLVNIFLQPYEEPHPMAAILNQTVAWVSGEVVYKGRRCKRIAWFRTWKSREAEDIYKSTVSWGRKDNGEWKLASNSFVEELNGLGMVGYKAWHAKFKEIQTWM</sequence>
<proteinExistence type="predicted"/>
<evidence type="ECO:0000313" key="3">
    <source>
        <dbReference type="Proteomes" id="UP001220256"/>
    </source>
</evidence>
<evidence type="ECO:0000313" key="2">
    <source>
        <dbReference type="EMBL" id="KAJ5256070.1"/>
    </source>
</evidence>
<feature type="region of interest" description="Disordered" evidence="1">
    <location>
        <begin position="1"/>
        <end position="30"/>
    </location>
</feature>
<name>A0ABQ8W5W5_PENCH</name>
<dbReference type="InterPro" id="IPR011008">
    <property type="entry name" value="Dimeric_a/b-barrel"/>
</dbReference>
<evidence type="ECO:0000256" key="1">
    <source>
        <dbReference type="SAM" id="MobiDB-lite"/>
    </source>
</evidence>
<feature type="compositionally biased region" description="Polar residues" evidence="1">
    <location>
        <begin position="1"/>
        <end position="29"/>
    </location>
</feature>
<gene>
    <name evidence="2" type="ORF">N7505_011221</name>
</gene>
<keyword evidence="3" id="KW-1185">Reference proteome</keyword>
<protein>
    <recommendedName>
        <fullName evidence="4">DUF3074 domain-containing protein</fullName>
    </recommendedName>
</protein>
<dbReference type="SUPFAM" id="SSF54909">
    <property type="entry name" value="Dimeric alpha+beta barrel"/>
    <property type="match status" value="1"/>
</dbReference>
<comment type="caution">
    <text evidence="2">The sequence shown here is derived from an EMBL/GenBank/DDBJ whole genome shotgun (WGS) entry which is preliminary data.</text>
</comment>